<keyword evidence="3" id="KW-1185">Reference proteome</keyword>
<keyword evidence="1" id="KW-1133">Transmembrane helix</keyword>
<organism evidence="2 3">
    <name type="scientific">Macrolepiota fuliginosa MF-IS2</name>
    <dbReference type="NCBI Taxonomy" id="1400762"/>
    <lineage>
        <taxon>Eukaryota</taxon>
        <taxon>Fungi</taxon>
        <taxon>Dikarya</taxon>
        <taxon>Basidiomycota</taxon>
        <taxon>Agaricomycotina</taxon>
        <taxon>Agaricomycetes</taxon>
        <taxon>Agaricomycetidae</taxon>
        <taxon>Agaricales</taxon>
        <taxon>Agaricineae</taxon>
        <taxon>Agaricaceae</taxon>
        <taxon>Macrolepiota</taxon>
    </lineage>
</organism>
<evidence type="ECO:0000313" key="2">
    <source>
        <dbReference type="EMBL" id="KAF9450812.1"/>
    </source>
</evidence>
<dbReference type="AlphaFoldDB" id="A0A9P5XG67"/>
<evidence type="ECO:0000256" key="1">
    <source>
        <dbReference type="SAM" id="Phobius"/>
    </source>
</evidence>
<dbReference type="EMBL" id="MU151097">
    <property type="protein sequence ID" value="KAF9450812.1"/>
    <property type="molecule type" value="Genomic_DNA"/>
</dbReference>
<comment type="caution">
    <text evidence="2">The sequence shown here is derived from an EMBL/GenBank/DDBJ whole genome shotgun (WGS) entry which is preliminary data.</text>
</comment>
<keyword evidence="1" id="KW-0472">Membrane</keyword>
<name>A0A9P5XG67_9AGAR</name>
<dbReference type="Proteomes" id="UP000807342">
    <property type="component" value="Unassembled WGS sequence"/>
</dbReference>
<keyword evidence="1" id="KW-0812">Transmembrane</keyword>
<proteinExistence type="predicted"/>
<protein>
    <submittedName>
        <fullName evidence="2">Uncharacterized protein</fullName>
    </submittedName>
</protein>
<feature type="transmembrane region" description="Helical" evidence="1">
    <location>
        <begin position="23"/>
        <end position="44"/>
    </location>
</feature>
<evidence type="ECO:0000313" key="3">
    <source>
        <dbReference type="Proteomes" id="UP000807342"/>
    </source>
</evidence>
<sequence>MYQFFHGNKLYTGYVKYESPCEWIVVLTNLVYNVSSTTILAALLSSDKIVGL</sequence>
<accession>A0A9P5XG67</accession>
<gene>
    <name evidence="2" type="ORF">P691DRAFT_809511</name>
</gene>
<reference evidence="2" key="1">
    <citation type="submission" date="2020-11" db="EMBL/GenBank/DDBJ databases">
        <authorList>
            <consortium name="DOE Joint Genome Institute"/>
            <person name="Ahrendt S."/>
            <person name="Riley R."/>
            <person name="Andreopoulos W."/>
            <person name="Labutti K."/>
            <person name="Pangilinan J."/>
            <person name="Ruiz-Duenas F.J."/>
            <person name="Barrasa J.M."/>
            <person name="Sanchez-Garcia M."/>
            <person name="Camarero S."/>
            <person name="Miyauchi S."/>
            <person name="Serrano A."/>
            <person name="Linde D."/>
            <person name="Babiker R."/>
            <person name="Drula E."/>
            <person name="Ayuso-Fernandez I."/>
            <person name="Pacheco R."/>
            <person name="Padilla G."/>
            <person name="Ferreira P."/>
            <person name="Barriuso J."/>
            <person name="Kellner H."/>
            <person name="Castanera R."/>
            <person name="Alfaro M."/>
            <person name="Ramirez L."/>
            <person name="Pisabarro A.G."/>
            <person name="Kuo A."/>
            <person name="Tritt A."/>
            <person name="Lipzen A."/>
            <person name="He G."/>
            <person name="Yan M."/>
            <person name="Ng V."/>
            <person name="Cullen D."/>
            <person name="Martin F."/>
            <person name="Rosso M.-N."/>
            <person name="Henrissat B."/>
            <person name="Hibbett D."/>
            <person name="Martinez A.T."/>
            <person name="Grigoriev I.V."/>
        </authorList>
    </citation>
    <scope>NUCLEOTIDE SEQUENCE</scope>
    <source>
        <strain evidence="2">MF-IS2</strain>
    </source>
</reference>